<keyword evidence="3 8" id="KW-0547">Nucleotide-binding</keyword>
<comment type="catalytic activity">
    <reaction evidence="6 8">
        <text>L-threonyl-[protein] + ATP = O-phospho-L-threonyl-[protein] + ADP + H(+)</text>
        <dbReference type="Rhea" id="RHEA:46608"/>
        <dbReference type="Rhea" id="RHEA-COMP:11060"/>
        <dbReference type="Rhea" id="RHEA-COMP:11605"/>
        <dbReference type="ChEBI" id="CHEBI:15378"/>
        <dbReference type="ChEBI" id="CHEBI:30013"/>
        <dbReference type="ChEBI" id="CHEBI:30616"/>
        <dbReference type="ChEBI" id="CHEBI:61977"/>
        <dbReference type="ChEBI" id="CHEBI:456216"/>
        <dbReference type="EC" id="2.7.11.1"/>
    </reaction>
</comment>
<dbReference type="GO" id="GO:0106310">
    <property type="term" value="F:protein serine kinase activity"/>
    <property type="evidence" value="ECO:0007669"/>
    <property type="project" value="RHEA"/>
</dbReference>
<dbReference type="Gene3D" id="1.10.510.10">
    <property type="entry name" value="Transferase(Phosphotransferase) domain 1"/>
    <property type="match status" value="1"/>
</dbReference>
<dbReference type="OrthoDB" id="437733at2"/>
<dbReference type="AlphaFoldDB" id="A0A1Z4LI17"/>
<dbReference type="InterPro" id="IPR017441">
    <property type="entry name" value="Protein_kinase_ATP_BS"/>
</dbReference>
<evidence type="ECO:0000256" key="2">
    <source>
        <dbReference type="ARBA" id="ARBA00022679"/>
    </source>
</evidence>
<comment type="similarity">
    <text evidence="8">Belongs to the protein kinase superfamily. Ser/Thr protein kinase family.</text>
</comment>
<evidence type="ECO:0000256" key="7">
    <source>
        <dbReference type="ARBA" id="ARBA00048679"/>
    </source>
</evidence>
<evidence type="ECO:0000256" key="3">
    <source>
        <dbReference type="ARBA" id="ARBA00022741"/>
    </source>
</evidence>
<evidence type="ECO:0000256" key="10">
    <source>
        <dbReference type="SAM" id="MobiDB-lite"/>
    </source>
</evidence>
<dbReference type="Pfam" id="PF00069">
    <property type="entry name" value="Pkinase"/>
    <property type="match status" value="1"/>
</dbReference>
<evidence type="ECO:0000256" key="9">
    <source>
        <dbReference type="PROSITE-ProRule" id="PRU10141"/>
    </source>
</evidence>
<dbReference type="Gene3D" id="3.30.200.20">
    <property type="entry name" value="Phosphorylase Kinase, domain 1"/>
    <property type="match status" value="1"/>
</dbReference>
<keyword evidence="4 8" id="KW-0418">Kinase</keyword>
<dbReference type="SMART" id="SM00220">
    <property type="entry name" value="S_TKc"/>
    <property type="match status" value="1"/>
</dbReference>
<evidence type="ECO:0000313" key="12">
    <source>
        <dbReference type="EMBL" id="BAY80728.1"/>
    </source>
</evidence>
<dbReference type="NCBIfam" id="NF045510">
    <property type="entry name" value="4Cys_prefix_kin"/>
    <property type="match status" value="1"/>
</dbReference>
<proteinExistence type="inferred from homology"/>
<evidence type="ECO:0000256" key="1">
    <source>
        <dbReference type="ARBA" id="ARBA00022527"/>
    </source>
</evidence>
<feature type="domain" description="Protein kinase" evidence="11">
    <location>
        <begin position="34"/>
        <end position="301"/>
    </location>
</feature>
<sequence length="538" mass="58782">MSYCLNPNCPNPENLAFSERCQSCGARILLRERYRVSKSLGQGGFGATFLAQDEALPGEPSCVIKQLRPSGTAPHVLQMARELFEREAVTLGRIGNHPQVPRLLDYFEDREHFYLIQEYVHGSTIQQEVKHTGVSTEAGVKQFLSEILPLLQYIHSQKVIHRDIKPANLIRRAQDARLVLIDFGAVKNQVSQTAAMQSGHTALTAYAIGTPGFAPPEQMAMRPVYGSDIYALGITCIYLLTGKSPKDLEYNPATGEVMWQHLVHASDHFAQVLGKMMDVSVHNRYQSADEVLRALEMEPYLDSLASGLAAPSNNSSPRTSTGVVDGTNTTNNSSTSFSSAGVAQVAAAIRARKAKTASGTAVRTRRDKNNVLTSKTAASVSNSGKSYSGKSQAQQRRLNSESLLTAYLKGRRDFALHNLSLLNLQGSDLSETNFHSSKFEKTNLQSANLYNSDFGRANLSKANLRDANLSKAYFNHADLELADLRGADLSYAHLSNANLRGANLCGANLTGAKINPEQLALAKTNWMTVRPNGRRGLL</sequence>
<accession>A0A1Z4LI17</accession>
<dbReference type="PIRSF" id="PIRSF000647">
    <property type="entry name" value="Ser/Thr_PK_SpkB"/>
    <property type="match status" value="1"/>
</dbReference>
<evidence type="ECO:0000256" key="4">
    <source>
        <dbReference type="ARBA" id="ARBA00022777"/>
    </source>
</evidence>
<keyword evidence="1 8" id="KW-0723">Serine/threonine-protein kinase</keyword>
<dbReference type="PROSITE" id="PS00107">
    <property type="entry name" value="PROTEIN_KINASE_ATP"/>
    <property type="match status" value="1"/>
</dbReference>
<feature type="region of interest" description="Disordered" evidence="10">
    <location>
        <begin position="308"/>
        <end position="337"/>
    </location>
</feature>
<dbReference type="InterPro" id="IPR000719">
    <property type="entry name" value="Prot_kinase_dom"/>
</dbReference>
<dbReference type="PANTHER" id="PTHR24363">
    <property type="entry name" value="SERINE/THREONINE PROTEIN KINASE"/>
    <property type="match status" value="1"/>
</dbReference>
<name>A0A1Z4LI17_9CYAN</name>
<dbReference type="InterPro" id="IPR001646">
    <property type="entry name" value="5peptide_repeat"/>
</dbReference>
<evidence type="ECO:0000256" key="8">
    <source>
        <dbReference type="PIRNR" id="PIRNR000647"/>
    </source>
</evidence>
<evidence type="ECO:0000259" key="11">
    <source>
        <dbReference type="PROSITE" id="PS50011"/>
    </source>
</evidence>
<keyword evidence="5 8" id="KW-0067">ATP-binding</keyword>
<dbReference type="Gene3D" id="2.160.20.80">
    <property type="entry name" value="E3 ubiquitin-protein ligase SopA"/>
    <property type="match status" value="1"/>
</dbReference>
<evidence type="ECO:0000313" key="13">
    <source>
        <dbReference type="Proteomes" id="UP000218418"/>
    </source>
</evidence>
<dbReference type="CDD" id="cd14014">
    <property type="entry name" value="STKc_PknB_like"/>
    <property type="match status" value="1"/>
</dbReference>
<comment type="catalytic activity">
    <reaction evidence="7 8">
        <text>L-seryl-[protein] + ATP = O-phospho-L-seryl-[protein] + ADP + H(+)</text>
        <dbReference type="Rhea" id="RHEA:17989"/>
        <dbReference type="Rhea" id="RHEA-COMP:9863"/>
        <dbReference type="Rhea" id="RHEA-COMP:11604"/>
        <dbReference type="ChEBI" id="CHEBI:15378"/>
        <dbReference type="ChEBI" id="CHEBI:29999"/>
        <dbReference type="ChEBI" id="CHEBI:30616"/>
        <dbReference type="ChEBI" id="CHEBI:83421"/>
        <dbReference type="ChEBI" id="CHEBI:456216"/>
        <dbReference type="EC" id="2.7.11.1"/>
    </reaction>
</comment>
<dbReference type="Proteomes" id="UP000218418">
    <property type="component" value="Chromosome"/>
</dbReference>
<dbReference type="Pfam" id="PF00805">
    <property type="entry name" value="Pentapeptide"/>
    <property type="match status" value="1"/>
</dbReference>
<protein>
    <recommendedName>
        <fullName evidence="8">Serine/threonine-protein kinase B</fullName>
        <ecNumber evidence="8">2.7.11.1</ecNumber>
    </recommendedName>
</protein>
<feature type="region of interest" description="Disordered" evidence="10">
    <location>
        <begin position="354"/>
        <end position="394"/>
    </location>
</feature>
<evidence type="ECO:0000256" key="6">
    <source>
        <dbReference type="ARBA" id="ARBA00047899"/>
    </source>
</evidence>
<feature type="binding site" evidence="9">
    <location>
        <position position="65"/>
    </location>
    <ligand>
        <name>ATP</name>
        <dbReference type="ChEBI" id="CHEBI:30616"/>
    </ligand>
</feature>
<dbReference type="EC" id="2.7.11.1" evidence="8"/>
<dbReference type="InterPro" id="IPR011009">
    <property type="entry name" value="Kinase-like_dom_sf"/>
</dbReference>
<gene>
    <name evidence="12" type="ORF">NIES267_01850</name>
</gene>
<dbReference type="PROSITE" id="PS50011">
    <property type="entry name" value="PROTEIN_KINASE_DOM"/>
    <property type="match status" value="1"/>
</dbReference>
<dbReference type="SUPFAM" id="SSF56112">
    <property type="entry name" value="Protein kinase-like (PK-like)"/>
    <property type="match status" value="1"/>
</dbReference>
<dbReference type="GO" id="GO:0004674">
    <property type="term" value="F:protein serine/threonine kinase activity"/>
    <property type="evidence" value="ECO:0007669"/>
    <property type="project" value="UniProtKB-UniRule"/>
</dbReference>
<organism evidence="12 13">
    <name type="scientific">Calothrix parasitica NIES-267</name>
    <dbReference type="NCBI Taxonomy" id="1973488"/>
    <lineage>
        <taxon>Bacteria</taxon>
        <taxon>Bacillati</taxon>
        <taxon>Cyanobacteriota</taxon>
        <taxon>Cyanophyceae</taxon>
        <taxon>Nostocales</taxon>
        <taxon>Calotrichaceae</taxon>
        <taxon>Calothrix</taxon>
    </lineage>
</organism>
<dbReference type="PANTHER" id="PTHR24363:SF0">
    <property type="entry name" value="SERINE_THREONINE KINASE LIKE DOMAIN CONTAINING 1"/>
    <property type="match status" value="1"/>
</dbReference>
<dbReference type="SUPFAM" id="SSF141571">
    <property type="entry name" value="Pentapeptide repeat-like"/>
    <property type="match status" value="1"/>
</dbReference>
<keyword evidence="2 8" id="KW-0808">Transferase</keyword>
<feature type="compositionally biased region" description="Polar residues" evidence="10">
    <location>
        <begin position="370"/>
        <end position="394"/>
    </location>
</feature>
<dbReference type="InterPro" id="IPR016252">
    <property type="entry name" value="Ser/Thr_kinase_SpkB"/>
</dbReference>
<feature type="compositionally biased region" description="Low complexity" evidence="10">
    <location>
        <begin position="319"/>
        <end position="337"/>
    </location>
</feature>
<reference evidence="12 13" key="1">
    <citation type="submission" date="2017-06" db="EMBL/GenBank/DDBJ databases">
        <title>Genome sequencing of cyanobaciteial culture collection at National Institute for Environmental Studies (NIES).</title>
        <authorList>
            <person name="Hirose Y."/>
            <person name="Shimura Y."/>
            <person name="Fujisawa T."/>
            <person name="Nakamura Y."/>
            <person name="Kawachi M."/>
        </authorList>
    </citation>
    <scope>NUCLEOTIDE SEQUENCE [LARGE SCALE GENOMIC DNA]</scope>
    <source>
        <strain evidence="12 13">NIES-267</strain>
    </source>
</reference>
<dbReference type="EMBL" id="AP018227">
    <property type="protein sequence ID" value="BAY80728.1"/>
    <property type="molecule type" value="Genomic_DNA"/>
</dbReference>
<keyword evidence="13" id="KW-1185">Reference proteome</keyword>
<evidence type="ECO:0000256" key="5">
    <source>
        <dbReference type="ARBA" id="ARBA00022840"/>
    </source>
</evidence>
<dbReference type="GO" id="GO:0005524">
    <property type="term" value="F:ATP binding"/>
    <property type="evidence" value="ECO:0007669"/>
    <property type="project" value="UniProtKB-UniRule"/>
</dbReference>